<dbReference type="AlphaFoldDB" id="A0A4S5BJW2"/>
<keyword evidence="2" id="KW-1185">Reference proteome</keyword>
<name>A0A4S5BJW2_9BURK</name>
<gene>
    <name evidence="1" type="ORF">E8K88_12295</name>
</gene>
<proteinExistence type="predicted"/>
<dbReference type="EMBL" id="SSWX01000015">
    <property type="protein sequence ID" value="THJ32469.1"/>
    <property type="molecule type" value="Genomic_DNA"/>
</dbReference>
<dbReference type="Proteomes" id="UP000306236">
    <property type="component" value="Unassembled WGS sequence"/>
</dbReference>
<accession>A0A4S5BJW2</accession>
<protein>
    <submittedName>
        <fullName evidence="1">Uncharacterized protein</fullName>
    </submittedName>
</protein>
<organism evidence="1 2">
    <name type="scientific">Lampropedia aestuarii</name>
    <dbReference type="NCBI Taxonomy" id="2562762"/>
    <lineage>
        <taxon>Bacteria</taxon>
        <taxon>Pseudomonadati</taxon>
        <taxon>Pseudomonadota</taxon>
        <taxon>Betaproteobacteria</taxon>
        <taxon>Burkholderiales</taxon>
        <taxon>Comamonadaceae</taxon>
        <taxon>Lampropedia</taxon>
    </lineage>
</organism>
<dbReference type="RefSeq" id="WP_136406966.1">
    <property type="nucleotide sequence ID" value="NZ_SSWX01000015.1"/>
</dbReference>
<evidence type="ECO:0000313" key="1">
    <source>
        <dbReference type="EMBL" id="THJ32469.1"/>
    </source>
</evidence>
<sequence>MMTAPKRHGVKDDGAVLNLGNLMLNLCINALKQLIRLGDWLNTTRARPQCACNAPAVRGDKQIDKLLN</sequence>
<reference evidence="1 2" key="1">
    <citation type="submission" date="2019-04" db="EMBL/GenBank/DDBJ databases">
        <title>Lampropedia sp YIM MLB12 draf genome.</title>
        <authorList>
            <person name="Wang Y.-X."/>
        </authorList>
    </citation>
    <scope>NUCLEOTIDE SEQUENCE [LARGE SCALE GENOMIC DNA]</scope>
    <source>
        <strain evidence="1 2">YIM MLB12</strain>
    </source>
</reference>
<comment type="caution">
    <text evidence="1">The sequence shown here is derived from an EMBL/GenBank/DDBJ whole genome shotgun (WGS) entry which is preliminary data.</text>
</comment>
<evidence type="ECO:0000313" key="2">
    <source>
        <dbReference type="Proteomes" id="UP000306236"/>
    </source>
</evidence>